<keyword evidence="3" id="KW-1185">Reference proteome</keyword>
<dbReference type="InterPro" id="IPR036908">
    <property type="entry name" value="RlpA-like_sf"/>
</dbReference>
<accession>A0A194V3E9</accession>
<sequence length="123" mass="12722">MKSALAFFSSVILALTATATPHKRATYDGHLTPVGEVSGAYTACGQIYEADSMYVAVDPILLSPDCSPKTITINCPTGAVTGQVLDKCMGCGSDHIDVSSAVYVACGGTKGGVDPIENITWSF</sequence>
<feature type="signal peptide" evidence="1">
    <location>
        <begin position="1"/>
        <end position="19"/>
    </location>
</feature>
<feature type="chain" id="PRO_5008266155" description="RlpA-like protein double-psi beta-barrel domain-containing protein" evidence="1">
    <location>
        <begin position="20"/>
        <end position="123"/>
    </location>
</feature>
<evidence type="ECO:0008006" key="4">
    <source>
        <dbReference type="Google" id="ProtNLM"/>
    </source>
</evidence>
<dbReference type="Proteomes" id="UP000078576">
    <property type="component" value="Unassembled WGS sequence"/>
</dbReference>
<dbReference type="SUPFAM" id="SSF50685">
    <property type="entry name" value="Barwin-like endoglucanases"/>
    <property type="match status" value="1"/>
</dbReference>
<reference evidence="3" key="1">
    <citation type="submission" date="2014-12" db="EMBL/GenBank/DDBJ databases">
        <title>Genome Sequence of Valsa Canker Pathogens Uncovers a Specific Adaption of Colonization on Woody Bark.</title>
        <authorList>
            <person name="Yin Z."/>
            <person name="Liu H."/>
            <person name="Gao X."/>
            <person name="Li Z."/>
            <person name="Song N."/>
            <person name="Ke X."/>
            <person name="Dai Q."/>
            <person name="Wu Y."/>
            <person name="Sun Y."/>
            <person name="Xu J.-R."/>
            <person name="Kang Z.K."/>
            <person name="Wang L."/>
            <person name="Huang L."/>
        </authorList>
    </citation>
    <scope>NUCLEOTIDE SEQUENCE [LARGE SCALE GENOMIC DNA]</scope>
    <source>
        <strain evidence="3">SXYL134</strain>
    </source>
</reference>
<gene>
    <name evidence="2" type="ORF">VP1G_05703</name>
</gene>
<protein>
    <recommendedName>
        <fullName evidence="4">RlpA-like protein double-psi beta-barrel domain-containing protein</fullName>
    </recommendedName>
</protein>
<name>A0A194V3E9_CYTMA</name>
<dbReference type="Gene3D" id="2.40.40.10">
    <property type="entry name" value="RlpA-like domain"/>
    <property type="match status" value="1"/>
</dbReference>
<dbReference type="CDD" id="cd22191">
    <property type="entry name" value="DPBB_RlpA_EXP_N-like"/>
    <property type="match status" value="1"/>
</dbReference>
<evidence type="ECO:0000313" key="2">
    <source>
        <dbReference type="EMBL" id="KUI58447.1"/>
    </source>
</evidence>
<keyword evidence="1" id="KW-0732">Signal</keyword>
<organism evidence="2 3">
    <name type="scientific">Cytospora mali</name>
    <name type="common">Apple Valsa canker fungus</name>
    <name type="synonym">Valsa mali</name>
    <dbReference type="NCBI Taxonomy" id="578113"/>
    <lineage>
        <taxon>Eukaryota</taxon>
        <taxon>Fungi</taxon>
        <taxon>Dikarya</taxon>
        <taxon>Ascomycota</taxon>
        <taxon>Pezizomycotina</taxon>
        <taxon>Sordariomycetes</taxon>
        <taxon>Sordariomycetidae</taxon>
        <taxon>Diaporthales</taxon>
        <taxon>Cytosporaceae</taxon>
        <taxon>Cytospora</taxon>
    </lineage>
</organism>
<evidence type="ECO:0000256" key="1">
    <source>
        <dbReference type="SAM" id="SignalP"/>
    </source>
</evidence>
<dbReference type="OrthoDB" id="406505at2759"/>
<evidence type="ECO:0000313" key="3">
    <source>
        <dbReference type="Proteomes" id="UP000078576"/>
    </source>
</evidence>
<dbReference type="AlphaFoldDB" id="A0A194V3E9"/>
<proteinExistence type="predicted"/>
<dbReference type="EMBL" id="KN714713">
    <property type="protein sequence ID" value="KUI58447.1"/>
    <property type="molecule type" value="Genomic_DNA"/>
</dbReference>